<dbReference type="PANTHER" id="PTHR13214">
    <property type="entry name" value="ZINC FINGER PROTEIN 330"/>
    <property type="match status" value="1"/>
</dbReference>
<feature type="region of interest" description="Disordered" evidence="10">
    <location>
        <begin position="1"/>
        <end position="23"/>
    </location>
</feature>
<sequence length="114" mass="13406">MPKKKTGARKKAENRREREKQLRASRSTIDLAKHPCNASMECDKCQRENKVHDEVVRLCHKACWCIQYWPCNGGKLLIHNTSHIPYTHTHTHTHTHIHTLYVYNSCNMCKILKD</sequence>
<dbReference type="AlphaFoldDB" id="A0A8C9AV17"/>
<comment type="similarity">
    <text evidence="2">Belongs to the NOA36 family.</text>
</comment>
<dbReference type="PANTHER" id="PTHR13214:SF1">
    <property type="entry name" value="ZINC FINGER PROTEIN 330"/>
    <property type="match status" value="1"/>
</dbReference>
<keyword evidence="5" id="KW-0677">Repeat</keyword>
<evidence type="ECO:0000256" key="8">
    <source>
        <dbReference type="ARBA" id="ARBA00023242"/>
    </source>
</evidence>
<evidence type="ECO:0000256" key="1">
    <source>
        <dbReference type="ARBA" id="ARBA00004604"/>
    </source>
</evidence>
<reference evidence="11" key="1">
    <citation type="submission" date="2025-08" db="UniProtKB">
        <authorList>
            <consortium name="Ensembl"/>
        </authorList>
    </citation>
    <scope>IDENTIFICATION</scope>
</reference>
<dbReference type="GO" id="GO:0005730">
    <property type="term" value="C:nucleolus"/>
    <property type="evidence" value="ECO:0007669"/>
    <property type="project" value="UniProtKB-SubCell"/>
</dbReference>
<evidence type="ECO:0000256" key="2">
    <source>
        <dbReference type="ARBA" id="ARBA00007212"/>
    </source>
</evidence>
<organism evidence="11 12">
    <name type="scientific">Prolemur simus</name>
    <name type="common">Greater bamboo lemur</name>
    <name type="synonym">Hapalemur simus</name>
    <dbReference type="NCBI Taxonomy" id="1328070"/>
    <lineage>
        <taxon>Eukaryota</taxon>
        <taxon>Metazoa</taxon>
        <taxon>Chordata</taxon>
        <taxon>Craniata</taxon>
        <taxon>Vertebrata</taxon>
        <taxon>Euteleostomi</taxon>
        <taxon>Mammalia</taxon>
        <taxon>Eutheria</taxon>
        <taxon>Euarchontoglires</taxon>
        <taxon>Primates</taxon>
        <taxon>Strepsirrhini</taxon>
        <taxon>Lemuriformes</taxon>
        <taxon>Lemuridae</taxon>
        <taxon>Prolemur</taxon>
    </lineage>
</organism>
<dbReference type="Ensembl" id="ENSPSMT00000041055.1">
    <property type="protein sequence ID" value="ENSPSMP00000035628.1"/>
    <property type="gene ID" value="ENSPSMG00000024525.1"/>
</dbReference>
<evidence type="ECO:0000256" key="3">
    <source>
        <dbReference type="ARBA" id="ARBA00015408"/>
    </source>
</evidence>
<dbReference type="Proteomes" id="UP000694414">
    <property type="component" value="Unplaced"/>
</dbReference>
<dbReference type="GeneTree" id="ENSGT00390000017043"/>
<evidence type="ECO:0000256" key="10">
    <source>
        <dbReference type="SAM" id="MobiDB-lite"/>
    </source>
</evidence>
<protein>
    <recommendedName>
        <fullName evidence="3">Zinc finger protein 330</fullName>
    </recommendedName>
    <alternativeName>
        <fullName evidence="9">Nucleolar autoantigen 36</fullName>
    </alternativeName>
</protein>
<feature type="compositionally biased region" description="Basic and acidic residues" evidence="10">
    <location>
        <begin position="10"/>
        <end position="22"/>
    </location>
</feature>
<keyword evidence="6" id="KW-0863">Zinc-finger</keyword>
<evidence type="ECO:0000256" key="5">
    <source>
        <dbReference type="ARBA" id="ARBA00022737"/>
    </source>
</evidence>
<evidence type="ECO:0000256" key="9">
    <source>
        <dbReference type="ARBA" id="ARBA00029845"/>
    </source>
</evidence>
<keyword evidence="12" id="KW-1185">Reference proteome</keyword>
<keyword evidence="8" id="KW-0539">Nucleus</keyword>
<reference evidence="11" key="2">
    <citation type="submission" date="2025-09" db="UniProtKB">
        <authorList>
            <consortium name="Ensembl"/>
        </authorList>
    </citation>
    <scope>IDENTIFICATION</scope>
</reference>
<dbReference type="InterPro" id="IPR010531">
    <property type="entry name" value="NOA36"/>
</dbReference>
<evidence type="ECO:0000313" key="12">
    <source>
        <dbReference type="Proteomes" id="UP000694414"/>
    </source>
</evidence>
<evidence type="ECO:0000256" key="6">
    <source>
        <dbReference type="ARBA" id="ARBA00022771"/>
    </source>
</evidence>
<gene>
    <name evidence="11" type="primary">ZNF330</name>
</gene>
<proteinExistence type="inferred from homology"/>
<dbReference type="GO" id="GO:0008270">
    <property type="term" value="F:zinc ion binding"/>
    <property type="evidence" value="ECO:0007669"/>
    <property type="project" value="UniProtKB-KW"/>
</dbReference>
<evidence type="ECO:0000256" key="4">
    <source>
        <dbReference type="ARBA" id="ARBA00022723"/>
    </source>
</evidence>
<accession>A0A8C9AV17</accession>
<keyword evidence="7" id="KW-0862">Zinc</keyword>
<evidence type="ECO:0000256" key="7">
    <source>
        <dbReference type="ARBA" id="ARBA00022833"/>
    </source>
</evidence>
<dbReference type="Pfam" id="PF06524">
    <property type="entry name" value="NOA36"/>
    <property type="match status" value="1"/>
</dbReference>
<comment type="subcellular location">
    <subcellularLocation>
        <location evidence="1">Nucleus</location>
        <location evidence="1">Nucleolus</location>
    </subcellularLocation>
</comment>
<name>A0A8C9AV17_PROSS</name>
<keyword evidence="4" id="KW-0479">Metal-binding</keyword>
<evidence type="ECO:0000313" key="11">
    <source>
        <dbReference type="Ensembl" id="ENSPSMP00000035628.1"/>
    </source>
</evidence>